<feature type="compositionally biased region" description="Acidic residues" evidence="2">
    <location>
        <begin position="59"/>
        <end position="69"/>
    </location>
</feature>
<dbReference type="VEuPathDB" id="GiardiaDB:GL50803_16701"/>
<name>A8BI91_GIAIC</name>
<dbReference type="Proteomes" id="UP000001548">
    <property type="component" value="Unassembled WGS sequence"/>
</dbReference>
<feature type="compositionally biased region" description="Low complexity" evidence="2">
    <location>
        <begin position="964"/>
        <end position="981"/>
    </location>
</feature>
<sequence length="1262" mass="140294">MACPSPSAEFSDLVAGGDPVACQLHPTPNPILEMAPEHIFDDPVSSSPDTDHSLGNEPNESEDDDTDEDAFSTVSLKDIDTLVAFYETLLKHSVNTDAFHAISKVTLDLKDLKLCHGEYPKDMQATLGDRLYLAAQLTDYCIVCLSLVPHHENLFLKIRCPTCQAVEFCSGFCSLEQNTHPCRLLSKLRMMSRCKDTYIDTYRDRKNMVIERANMLEAHHAEALALDAQKEELIRRRGVSEEITDLPESNAELVLTESDQYILNKLQPVCNILGLTRKLYTKKDQVFLKDLAESSFTIADLRVKDPFTYAFILKIAFLFSGGMTKVQQEKDKLTSVLKEIRKMSAEFDFNYSFLHQTLTDLKKIMLTASSEATDLASIQSVYQACRNTLSMTDKIKLPEQCQAALNDIRKVVYFWNEIRMSNHLIDALNRYYDFIKGINLHEARKKQLQQESANLTDQIRECQENIAEVKQATLELQARLDKLKVGIFPSSGPSPAEDTGSTAASAGDSNTKQPSIVKTRGSVMGASTAAHNGVTDSLLKEHNLSAFSNSSRLLGNVTSATRPAAHAQASIAEGKASTLTRSQDPDTLPRLYSQSDDGTLTNRTSCISTNILPKYLNEAQNVLALSTVDVEHGGTEESDHLQRQEGTHSKGGLDNLLSFSDVVVSINDIMSAPTSPQLPSLPPHQVENLSESISAEPAPLTKRSILEQHPPMAPFSQCDGSPEIPHLENALHLSQAPPLDRSLSKSTPDDVPLNLTRPLTRSVNILPGADDIIASESDPLRLATIARSIISKPQVDTCKSDSSPLLTRSSTSDQVLLEFNEEQNRESTTMQSPTFGADMQESTVNTLQKQQNPAHDQELRIRESSNLHVAHFRSLSDSMLTNKEKSSETDRAENVSAIHIIPPKPPINTFNKATEEGTDMANSCIRNSTTSVTTAINQYEADPAAGRIPAKVEAQTDTDASSQTTEFGLSSLTSSSTQTDRQTSHVPTDISADHPRIPEQDSKHRSLSDRYRDMHAKMIRQRSIFDNVDGASKSTSDARGNEHKLRKSMHISSIPKNLLDFNVTAENTNILAYFNKPPSNPKLSQVVQLNSQKISKYLDDLTTSMYTTEVIFLAKVWKTMARGLLLLGRINSYYSKKAAASGETYVDRVVGTHEQMLVKRIYEMILTKLINTKFEYYSYIKLCQLRFNMSIGTAKNCKWKSSDDVLKFSLTEDQYRRLKQANALRVNTEKMSIAQRKALYTSLKNYIMDGVQIDPNEVLRAG</sequence>
<dbReference type="KEGG" id="gla:GL50803_0016701"/>
<dbReference type="GeneID" id="5699693"/>
<proteinExistence type="predicted"/>
<feature type="region of interest" description="Disordered" evidence="2">
    <location>
        <begin position="487"/>
        <end position="516"/>
    </location>
</feature>
<feature type="compositionally biased region" description="Basic and acidic residues" evidence="2">
    <location>
        <begin position="991"/>
        <end position="1007"/>
    </location>
</feature>
<feature type="region of interest" description="Disordered" evidence="2">
    <location>
        <begin position="17"/>
        <end position="69"/>
    </location>
</feature>
<feature type="region of interest" description="Disordered" evidence="2">
    <location>
        <begin position="633"/>
        <end position="653"/>
    </location>
</feature>
<feature type="compositionally biased region" description="Polar residues" evidence="2">
    <location>
        <begin position="499"/>
        <end position="516"/>
    </location>
</feature>
<reference evidence="3 4" key="1">
    <citation type="journal article" date="2007" name="Science">
        <title>Genomic minimalism in the early diverging intestinal parasite Giardia lamblia.</title>
        <authorList>
            <person name="Morrison H.G."/>
            <person name="McArthur A.G."/>
            <person name="Gillin F.D."/>
            <person name="Aley S.B."/>
            <person name="Adam R.D."/>
            <person name="Olsen G.J."/>
            <person name="Best A.A."/>
            <person name="Cande W.Z."/>
            <person name="Chen F."/>
            <person name="Cipriano M.J."/>
            <person name="Davids B.J."/>
            <person name="Dawson S.C."/>
            <person name="Elmendorf H.G."/>
            <person name="Hehl A.B."/>
            <person name="Holder M.E."/>
            <person name="Huse S.M."/>
            <person name="Kim U.U."/>
            <person name="Lasek-Nesselquist E."/>
            <person name="Manning G."/>
            <person name="Nigam A."/>
            <person name="Nixon J.E."/>
            <person name="Palm D."/>
            <person name="Passamaneck N.E."/>
            <person name="Prabhu A."/>
            <person name="Reich C.I."/>
            <person name="Reiner D.S."/>
            <person name="Samuelson J."/>
            <person name="Svard S.G."/>
            <person name="Sogin M.L."/>
        </authorList>
    </citation>
    <scope>NUCLEOTIDE SEQUENCE [LARGE SCALE GENOMIC DNA]</scope>
    <source>
        <strain evidence="3 4">WB C6</strain>
    </source>
</reference>
<protein>
    <submittedName>
        <fullName evidence="3">Uncharacterized protein</fullName>
    </submittedName>
</protein>
<keyword evidence="4" id="KW-1185">Reference proteome</keyword>
<comment type="caution">
    <text evidence="3">The sequence shown here is derived from an EMBL/GenBank/DDBJ whole genome shotgun (WGS) entry which is preliminary data.</text>
</comment>
<dbReference type="OMA" id="SLEQNTH"/>
<feature type="region of interest" description="Disordered" evidence="2">
    <location>
        <begin position="565"/>
        <end position="599"/>
    </location>
</feature>
<organism evidence="3 4">
    <name type="scientific">Giardia intestinalis (strain ATCC 50803 / WB clone C6)</name>
    <name type="common">Giardia lamblia</name>
    <dbReference type="NCBI Taxonomy" id="184922"/>
    <lineage>
        <taxon>Eukaryota</taxon>
        <taxon>Metamonada</taxon>
        <taxon>Diplomonadida</taxon>
        <taxon>Hexamitidae</taxon>
        <taxon>Giardiinae</taxon>
        <taxon>Giardia</taxon>
    </lineage>
</organism>
<gene>
    <name evidence="3" type="ORF">GL50803_0016701</name>
</gene>
<evidence type="ECO:0000256" key="2">
    <source>
        <dbReference type="SAM" id="MobiDB-lite"/>
    </source>
</evidence>
<feature type="region of interest" description="Disordered" evidence="2">
    <location>
        <begin position="952"/>
        <end position="1007"/>
    </location>
</feature>
<feature type="coiled-coil region" evidence="1">
    <location>
        <begin position="438"/>
        <end position="479"/>
    </location>
</feature>
<dbReference type="RefSeq" id="XP_001706795.1">
    <property type="nucleotide sequence ID" value="XM_001706743.1"/>
</dbReference>
<accession>A8BI91</accession>
<dbReference type="AlphaFoldDB" id="A8BI91"/>
<feature type="compositionally biased region" description="Basic and acidic residues" evidence="2">
    <location>
        <begin position="633"/>
        <end position="648"/>
    </location>
</feature>
<evidence type="ECO:0000313" key="4">
    <source>
        <dbReference type="Proteomes" id="UP000001548"/>
    </source>
</evidence>
<dbReference type="HOGENOM" id="CLU_264782_0_0_1"/>
<evidence type="ECO:0000256" key="1">
    <source>
        <dbReference type="SAM" id="Coils"/>
    </source>
</evidence>
<dbReference type="EMBL" id="AACB03000001">
    <property type="protein sequence ID" value="KAE8305675.1"/>
    <property type="molecule type" value="Genomic_DNA"/>
</dbReference>
<evidence type="ECO:0000313" key="3">
    <source>
        <dbReference type="EMBL" id="KAE8305675.1"/>
    </source>
</evidence>
<keyword evidence="1" id="KW-0175">Coiled coil</keyword>